<name>A0A371NCQ2_9EURY</name>
<dbReference type="Proteomes" id="UP000256864">
    <property type="component" value="Unassembled WGS sequence"/>
</dbReference>
<dbReference type="RefSeq" id="WP_048175743.1">
    <property type="nucleotide sequence ID" value="NZ_QREL01000001.1"/>
</dbReference>
<dbReference type="PANTHER" id="PTHR37478:SF2">
    <property type="entry name" value="UPF0251 PROTEIN TK0562"/>
    <property type="match status" value="1"/>
</dbReference>
<protein>
    <recommendedName>
        <fullName evidence="2">UPF0251 protein C7452_0204</fullName>
    </recommendedName>
</protein>
<dbReference type="HAMAP" id="MF_00674">
    <property type="entry name" value="UPF0251"/>
    <property type="match status" value="1"/>
</dbReference>
<dbReference type="GeneID" id="82297618"/>
<evidence type="ECO:0000313" key="4">
    <source>
        <dbReference type="Proteomes" id="UP000256864"/>
    </source>
</evidence>
<dbReference type="Pfam" id="PF02001">
    <property type="entry name" value="DUF134"/>
    <property type="match status" value="1"/>
</dbReference>
<proteinExistence type="inferred from homology"/>
<evidence type="ECO:0000256" key="1">
    <source>
        <dbReference type="ARBA" id="ARBA00009350"/>
    </source>
</evidence>
<comment type="caution">
    <text evidence="3">The sequence shown here is derived from an EMBL/GenBank/DDBJ whole genome shotgun (WGS) entry which is preliminary data.</text>
</comment>
<dbReference type="InterPro" id="IPR013324">
    <property type="entry name" value="RNA_pol_sigma_r3/r4-like"/>
</dbReference>
<accession>A0A371NCQ2</accession>
<sequence length="189" mass="21025">MPRPRRFRRILGEPRVVTFSPEASDEEPVVEITLDEFEAIRLRDYHDIKQKKAAEIMGISQPTFHRTLTSARGKIAAALVEGRPIILKGGDYITDRRRYKCMDCQFEWISPEKEYKKCPDCGSENITVVSAETLPRAGRAGFGRGFGAGRGAPRVCKCIECGYEAPKTPGVPCRTQRCPECGAPMCGAD</sequence>
<gene>
    <name evidence="3" type="ORF">C7452_0204</name>
</gene>
<dbReference type="Gene3D" id="1.10.10.10">
    <property type="entry name" value="Winged helix-like DNA-binding domain superfamily/Winged helix DNA-binding domain"/>
    <property type="match status" value="1"/>
</dbReference>
<dbReference type="SUPFAM" id="SSF88659">
    <property type="entry name" value="Sigma3 and sigma4 domains of RNA polymerase sigma factors"/>
    <property type="match status" value="1"/>
</dbReference>
<evidence type="ECO:0000313" key="3">
    <source>
        <dbReference type="EMBL" id="REE28204.1"/>
    </source>
</evidence>
<dbReference type="InterPro" id="IPR002852">
    <property type="entry name" value="UPF0251"/>
</dbReference>
<dbReference type="EMBL" id="QREL01000001">
    <property type="protein sequence ID" value="REE28204.1"/>
    <property type="molecule type" value="Genomic_DNA"/>
</dbReference>
<comment type="similarity">
    <text evidence="1 2">Belongs to the UPF0251 family.</text>
</comment>
<dbReference type="AlphaFoldDB" id="A0A371NCQ2"/>
<reference evidence="3 4" key="1">
    <citation type="submission" date="2018-07" db="EMBL/GenBank/DDBJ databases">
        <title>Genomic Encyclopedia of Type Strains, Phase IV (KMG-IV): sequencing the most valuable type-strain genomes for metagenomic binning, comparative biology and taxonomic classification.</title>
        <authorList>
            <person name="Goeker M."/>
        </authorList>
    </citation>
    <scope>NUCLEOTIDE SEQUENCE [LARGE SCALE GENOMIC DNA]</scope>
    <source>
        <strain evidence="3 4">DSM 7466</strain>
    </source>
</reference>
<dbReference type="PANTHER" id="PTHR37478">
    <property type="match status" value="1"/>
</dbReference>
<organism evidence="3 4">
    <name type="scientific">Methanothermobacter defluvii</name>
    <dbReference type="NCBI Taxonomy" id="49339"/>
    <lineage>
        <taxon>Archaea</taxon>
        <taxon>Methanobacteriati</taxon>
        <taxon>Methanobacteriota</taxon>
        <taxon>Methanomada group</taxon>
        <taxon>Methanobacteria</taxon>
        <taxon>Methanobacteriales</taxon>
        <taxon>Methanobacteriaceae</taxon>
        <taxon>Methanothermobacter</taxon>
    </lineage>
</organism>
<dbReference type="InterPro" id="IPR036388">
    <property type="entry name" value="WH-like_DNA-bd_sf"/>
</dbReference>
<evidence type="ECO:0000256" key="2">
    <source>
        <dbReference type="HAMAP-Rule" id="MF_00674"/>
    </source>
</evidence>
<keyword evidence="4" id="KW-1185">Reference proteome</keyword>